<name>A0ABP9EAS7_9GAMM</name>
<dbReference type="Pfam" id="PF11454">
    <property type="entry name" value="DUF3016"/>
    <property type="match status" value="1"/>
</dbReference>
<accession>A0ABP9EAS7</accession>
<feature type="chain" id="PRO_5045911787" evidence="1">
    <location>
        <begin position="21"/>
        <end position="179"/>
    </location>
</feature>
<feature type="signal peptide" evidence="1">
    <location>
        <begin position="1"/>
        <end position="20"/>
    </location>
</feature>
<dbReference type="EMBL" id="BAABJZ010000002">
    <property type="protein sequence ID" value="GAA4871388.1"/>
    <property type="molecule type" value="Genomic_DNA"/>
</dbReference>
<dbReference type="InterPro" id="IPR021557">
    <property type="entry name" value="DUF3016"/>
</dbReference>
<gene>
    <name evidence="2" type="ORF">GCM10023333_00180</name>
</gene>
<protein>
    <submittedName>
        <fullName evidence="2">DUF3016 domain-containing protein</fullName>
    </submittedName>
</protein>
<dbReference type="Proteomes" id="UP001499988">
    <property type="component" value="Unassembled WGS sequence"/>
</dbReference>
<keyword evidence="3" id="KW-1185">Reference proteome</keyword>
<dbReference type="RefSeq" id="WP_345332017.1">
    <property type="nucleotide sequence ID" value="NZ_BAABJZ010000002.1"/>
</dbReference>
<reference evidence="3" key="1">
    <citation type="journal article" date="2019" name="Int. J. Syst. Evol. Microbiol.">
        <title>The Global Catalogue of Microorganisms (GCM) 10K type strain sequencing project: providing services to taxonomists for standard genome sequencing and annotation.</title>
        <authorList>
            <consortium name="The Broad Institute Genomics Platform"/>
            <consortium name="The Broad Institute Genome Sequencing Center for Infectious Disease"/>
            <person name="Wu L."/>
            <person name="Ma J."/>
        </authorList>
    </citation>
    <scope>NUCLEOTIDE SEQUENCE [LARGE SCALE GENOMIC DNA]</scope>
    <source>
        <strain evidence="3">JCM 18401</strain>
    </source>
</reference>
<evidence type="ECO:0000313" key="3">
    <source>
        <dbReference type="Proteomes" id="UP001499988"/>
    </source>
</evidence>
<organism evidence="2 3">
    <name type="scientific">Ferrimonas pelagia</name>
    <dbReference type="NCBI Taxonomy" id="1177826"/>
    <lineage>
        <taxon>Bacteria</taxon>
        <taxon>Pseudomonadati</taxon>
        <taxon>Pseudomonadota</taxon>
        <taxon>Gammaproteobacteria</taxon>
        <taxon>Alteromonadales</taxon>
        <taxon>Ferrimonadaceae</taxon>
        <taxon>Ferrimonas</taxon>
    </lineage>
</organism>
<evidence type="ECO:0000256" key="1">
    <source>
        <dbReference type="SAM" id="SignalP"/>
    </source>
</evidence>
<proteinExistence type="predicted"/>
<evidence type="ECO:0000313" key="2">
    <source>
        <dbReference type="EMBL" id="GAA4871388.1"/>
    </source>
</evidence>
<keyword evidence="1" id="KW-0732">Signal</keyword>
<sequence>MKHLIWLVAVVLGGTGTAVAADEAPQWPTQDGDVTVVWQEPENYKDVRTGSGVQSRYQNHVFATLGKHLQKRVTPLLQDGDKVTFTVTDLDLAGDVRPSFGRTSNDIRIVKSIYPPRMAFSYQVIDGSGEAIAQGEEDLRDMGFDTRSAGRYQNESLRYEMHMLDDWIRKDLTKQLEQR</sequence>
<comment type="caution">
    <text evidence="2">The sequence shown here is derived from an EMBL/GenBank/DDBJ whole genome shotgun (WGS) entry which is preliminary data.</text>
</comment>